<dbReference type="EMBL" id="CAJNOI010001893">
    <property type="protein sequence ID" value="CAF1445948.1"/>
    <property type="molecule type" value="Genomic_DNA"/>
</dbReference>
<evidence type="ECO:0000256" key="1">
    <source>
        <dbReference type="ARBA" id="ARBA00005298"/>
    </source>
</evidence>
<dbReference type="SMART" id="SM01017">
    <property type="entry name" value="Arrestin_C"/>
    <property type="match status" value="1"/>
</dbReference>
<dbReference type="Pfam" id="PF00339">
    <property type="entry name" value="Arrestin_N"/>
    <property type="match status" value="1"/>
</dbReference>
<dbReference type="OrthoDB" id="2333384at2759"/>
<dbReference type="Gene3D" id="2.60.40.640">
    <property type="match status" value="2"/>
</dbReference>
<dbReference type="Pfam" id="PF02752">
    <property type="entry name" value="Arrestin_C"/>
    <property type="match status" value="1"/>
</dbReference>
<keyword evidence="2" id="KW-0732">Signal</keyword>
<organism evidence="4 7">
    <name type="scientific">Adineta steineri</name>
    <dbReference type="NCBI Taxonomy" id="433720"/>
    <lineage>
        <taxon>Eukaryota</taxon>
        <taxon>Metazoa</taxon>
        <taxon>Spiralia</taxon>
        <taxon>Gnathifera</taxon>
        <taxon>Rotifera</taxon>
        <taxon>Eurotatoria</taxon>
        <taxon>Bdelloidea</taxon>
        <taxon>Adinetida</taxon>
        <taxon>Adinetidae</taxon>
        <taxon>Adineta</taxon>
    </lineage>
</organism>
<name>A0A815P9C7_9BILA</name>
<keyword evidence="6" id="KW-1185">Reference proteome</keyword>
<dbReference type="SUPFAM" id="SSF81296">
    <property type="entry name" value="E set domains"/>
    <property type="match status" value="2"/>
</dbReference>
<dbReference type="Proteomes" id="UP000663832">
    <property type="component" value="Unassembled WGS sequence"/>
</dbReference>
<gene>
    <name evidence="4" type="ORF">BJG266_LOCUS40159</name>
    <name evidence="5" type="ORF">QVE165_LOCUS57028</name>
</gene>
<dbReference type="PANTHER" id="PTHR11188">
    <property type="entry name" value="ARRESTIN DOMAIN CONTAINING PROTEIN"/>
    <property type="match status" value="1"/>
</dbReference>
<dbReference type="InterPro" id="IPR014756">
    <property type="entry name" value="Ig_E-set"/>
</dbReference>
<dbReference type="EMBL" id="CAJNOM010002220">
    <property type="protein sequence ID" value="CAF1629120.1"/>
    <property type="molecule type" value="Genomic_DNA"/>
</dbReference>
<feature type="domain" description="Arrestin C-terminal-like" evidence="3">
    <location>
        <begin position="190"/>
        <end position="317"/>
    </location>
</feature>
<sequence>MKNHSRYCQYFLLIFILLNKNLVTSESNIECRFDEQDDNIFWIGETITGFVDFVNKDNTDLKLARIDGELIGEVVALVRVETESDEVEKEEEVKEIIFNQKILVHPHHTKGSFSVRRGKQSWPFRFQLTEDLPPSFEQKKIDIVKIHYYIRFSFIRPEWHRFNIHKTCPIVVKQPGRLLSSTTLKTEKTSRNGVRLRVTFEKNVVIAGNNVSFNVDLINPKDRLIRYVSLVLTQYVECDSREKAFNIIKQDLDHIKSLKHKSINRNFQIPIPSTTPVTFNFGNSIANYYKLHFEVHLRGIFTNIKLEVPIIVMDLIPETNDNEDDQ</sequence>
<evidence type="ECO:0000259" key="3">
    <source>
        <dbReference type="SMART" id="SM01017"/>
    </source>
</evidence>
<dbReference type="PANTHER" id="PTHR11188:SF17">
    <property type="entry name" value="FI21816P1"/>
    <property type="match status" value="1"/>
</dbReference>
<evidence type="ECO:0000313" key="5">
    <source>
        <dbReference type="EMBL" id="CAF1629120.1"/>
    </source>
</evidence>
<evidence type="ECO:0000313" key="7">
    <source>
        <dbReference type="Proteomes" id="UP000663877"/>
    </source>
</evidence>
<accession>A0A815P9C7</accession>
<dbReference type="AlphaFoldDB" id="A0A815P9C7"/>
<evidence type="ECO:0000313" key="6">
    <source>
        <dbReference type="Proteomes" id="UP000663832"/>
    </source>
</evidence>
<proteinExistence type="inferred from homology"/>
<reference evidence="4" key="1">
    <citation type="submission" date="2021-02" db="EMBL/GenBank/DDBJ databases">
        <authorList>
            <person name="Nowell W R."/>
        </authorList>
    </citation>
    <scope>NUCLEOTIDE SEQUENCE</scope>
</reference>
<evidence type="ECO:0000313" key="4">
    <source>
        <dbReference type="EMBL" id="CAF1445948.1"/>
    </source>
</evidence>
<dbReference type="GO" id="GO:0005737">
    <property type="term" value="C:cytoplasm"/>
    <property type="evidence" value="ECO:0007669"/>
    <property type="project" value="TreeGrafter"/>
</dbReference>
<feature type="signal peptide" evidence="2">
    <location>
        <begin position="1"/>
        <end position="25"/>
    </location>
</feature>
<feature type="chain" id="PRO_5035687374" description="Arrestin C-terminal-like domain-containing protein" evidence="2">
    <location>
        <begin position="26"/>
        <end position="326"/>
    </location>
</feature>
<comment type="similarity">
    <text evidence="1">Belongs to the arrestin family.</text>
</comment>
<comment type="caution">
    <text evidence="4">The sequence shown here is derived from an EMBL/GenBank/DDBJ whole genome shotgun (WGS) entry which is preliminary data.</text>
</comment>
<evidence type="ECO:0000256" key="2">
    <source>
        <dbReference type="SAM" id="SignalP"/>
    </source>
</evidence>
<dbReference type="InterPro" id="IPR011022">
    <property type="entry name" value="Arrestin_C-like"/>
</dbReference>
<dbReference type="InterPro" id="IPR050357">
    <property type="entry name" value="Arrestin_domain-protein"/>
</dbReference>
<dbReference type="InterPro" id="IPR014752">
    <property type="entry name" value="Arrestin-like_C"/>
</dbReference>
<dbReference type="GO" id="GO:0015031">
    <property type="term" value="P:protein transport"/>
    <property type="evidence" value="ECO:0007669"/>
    <property type="project" value="TreeGrafter"/>
</dbReference>
<protein>
    <recommendedName>
        <fullName evidence="3">Arrestin C-terminal-like domain-containing protein</fullName>
    </recommendedName>
</protein>
<dbReference type="Proteomes" id="UP000663877">
    <property type="component" value="Unassembled WGS sequence"/>
</dbReference>
<dbReference type="InterPro" id="IPR011021">
    <property type="entry name" value="Arrestin-like_N"/>
</dbReference>